<evidence type="ECO:0000313" key="1">
    <source>
        <dbReference type="EMBL" id="URE10018.1"/>
    </source>
</evidence>
<dbReference type="Proteomes" id="UP001055439">
    <property type="component" value="Chromosome 6"/>
</dbReference>
<sequence length="85" mass="9325">MKRTERPHNHGGSIVASRTGYLPAVHCRGLGFRSPKFASSMTKRGVEIGFRNSTESILRQCSTIRRIARSHAKLSDGDIDPTSGN</sequence>
<gene>
    <name evidence="1" type="ORF">MUK42_21644</name>
</gene>
<protein>
    <submittedName>
        <fullName evidence="1">Uncharacterized protein</fullName>
    </submittedName>
</protein>
<proteinExistence type="predicted"/>
<dbReference type="EMBL" id="CP097508">
    <property type="protein sequence ID" value="URE10018.1"/>
    <property type="molecule type" value="Genomic_DNA"/>
</dbReference>
<reference evidence="1" key="1">
    <citation type="submission" date="2022-05" db="EMBL/GenBank/DDBJ databases">
        <title>The Musa troglodytarum L. genome provides insights into the mechanism of non-climacteric behaviour and enrichment of carotenoids.</title>
        <authorList>
            <person name="Wang J."/>
        </authorList>
    </citation>
    <scope>NUCLEOTIDE SEQUENCE</scope>
    <source>
        <tissue evidence="1">Leaf</tissue>
    </source>
</reference>
<dbReference type="AlphaFoldDB" id="A0A9E7GB97"/>
<organism evidence="1 2">
    <name type="scientific">Musa troglodytarum</name>
    <name type="common">fe'i banana</name>
    <dbReference type="NCBI Taxonomy" id="320322"/>
    <lineage>
        <taxon>Eukaryota</taxon>
        <taxon>Viridiplantae</taxon>
        <taxon>Streptophyta</taxon>
        <taxon>Embryophyta</taxon>
        <taxon>Tracheophyta</taxon>
        <taxon>Spermatophyta</taxon>
        <taxon>Magnoliopsida</taxon>
        <taxon>Liliopsida</taxon>
        <taxon>Zingiberales</taxon>
        <taxon>Musaceae</taxon>
        <taxon>Musa</taxon>
    </lineage>
</organism>
<evidence type="ECO:0000313" key="2">
    <source>
        <dbReference type="Proteomes" id="UP001055439"/>
    </source>
</evidence>
<name>A0A9E7GB97_9LILI</name>
<accession>A0A9E7GB97</accession>
<keyword evidence="2" id="KW-1185">Reference proteome</keyword>